<protein>
    <submittedName>
        <fullName evidence="3">Uncharacterized protein LOC103337512</fullName>
    </submittedName>
</protein>
<dbReference type="PANTHER" id="PTHR33178">
    <property type="match status" value="1"/>
</dbReference>
<dbReference type="SUPFAM" id="SSF54909">
    <property type="entry name" value="Dimeric alpha+beta barrel"/>
    <property type="match status" value="1"/>
</dbReference>
<dbReference type="EMBL" id="GGEC01014413">
    <property type="protein sequence ID" value="MBW94896.1"/>
    <property type="molecule type" value="Transcribed_RNA"/>
</dbReference>
<dbReference type="SMART" id="SM00886">
    <property type="entry name" value="Dabb"/>
    <property type="match status" value="1"/>
</dbReference>
<proteinExistence type="predicted"/>
<reference evidence="3" key="1">
    <citation type="submission" date="2018-02" db="EMBL/GenBank/DDBJ databases">
        <title>Rhizophora mucronata_Transcriptome.</title>
        <authorList>
            <person name="Meera S.P."/>
            <person name="Sreeshan A."/>
            <person name="Augustine A."/>
        </authorList>
    </citation>
    <scope>NUCLEOTIDE SEQUENCE</scope>
    <source>
        <tissue evidence="3">Leaf</tissue>
    </source>
</reference>
<evidence type="ECO:0000256" key="1">
    <source>
        <dbReference type="ARBA" id="ARBA00011738"/>
    </source>
</evidence>
<dbReference type="AlphaFoldDB" id="A0A2P2JN41"/>
<name>A0A2P2JN41_RHIMU</name>
<evidence type="ECO:0000259" key="2">
    <source>
        <dbReference type="PROSITE" id="PS51502"/>
    </source>
</evidence>
<organism evidence="3">
    <name type="scientific">Rhizophora mucronata</name>
    <name type="common">Asiatic mangrove</name>
    <dbReference type="NCBI Taxonomy" id="61149"/>
    <lineage>
        <taxon>Eukaryota</taxon>
        <taxon>Viridiplantae</taxon>
        <taxon>Streptophyta</taxon>
        <taxon>Embryophyta</taxon>
        <taxon>Tracheophyta</taxon>
        <taxon>Spermatophyta</taxon>
        <taxon>Magnoliopsida</taxon>
        <taxon>eudicotyledons</taxon>
        <taxon>Gunneridae</taxon>
        <taxon>Pentapetalae</taxon>
        <taxon>rosids</taxon>
        <taxon>fabids</taxon>
        <taxon>Malpighiales</taxon>
        <taxon>Rhizophoraceae</taxon>
        <taxon>Rhizophora</taxon>
    </lineage>
</organism>
<dbReference type="PANTHER" id="PTHR33178:SF5">
    <property type="entry name" value="EXPRESSED PROTEIN"/>
    <property type="match status" value="1"/>
</dbReference>
<dbReference type="PROSITE" id="PS51502">
    <property type="entry name" value="S_R_A_B_BARREL"/>
    <property type="match status" value="1"/>
</dbReference>
<evidence type="ECO:0000313" key="3">
    <source>
        <dbReference type="EMBL" id="MBW94896.1"/>
    </source>
</evidence>
<dbReference type="InterPro" id="IPR011008">
    <property type="entry name" value="Dimeric_a/b-barrel"/>
</dbReference>
<dbReference type="InterPro" id="IPR013097">
    <property type="entry name" value="Dabb"/>
</dbReference>
<dbReference type="Gene3D" id="3.30.70.100">
    <property type="match status" value="1"/>
</dbReference>
<dbReference type="Pfam" id="PF07876">
    <property type="entry name" value="Dabb"/>
    <property type="match status" value="1"/>
</dbReference>
<sequence>MLLQVPAFFTRTWSAHSVPCLLPSHYCRQNPIVLNGHVSLTVTHVPSRRGRRRRTTVWASNIDRDGGPIERRRKVVEHICLLKAKGDLSEEDEKDMLDFLYTSQYQMRGIVAVSLGRISNDNAENYTHAIYMRFQRKEDVAKFYENPFYLGILKEHVLPYCQGLVNVDYESEVEDDLLSIFRKGEVQILILAAKNIHMGS</sequence>
<feature type="domain" description="Stress-response A/B barrel" evidence="2">
    <location>
        <begin position="76"/>
        <end position="169"/>
    </location>
</feature>
<accession>A0A2P2JN41</accession>
<comment type="subunit">
    <text evidence="1">Homodimer.</text>
</comment>
<dbReference type="InterPro" id="IPR044662">
    <property type="entry name" value="HS1/DABB1-like"/>
</dbReference>